<dbReference type="OrthoDB" id="1274115at2759"/>
<evidence type="ECO:0000313" key="4">
    <source>
        <dbReference type="EMBL" id="ETW77578.1"/>
    </source>
</evidence>
<dbReference type="STRING" id="747525.W4JVH9"/>
<dbReference type="PRINTS" id="PR00081">
    <property type="entry name" value="GDHRDH"/>
</dbReference>
<dbReference type="Proteomes" id="UP000030671">
    <property type="component" value="Unassembled WGS sequence"/>
</dbReference>
<evidence type="ECO:0000256" key="2">
    <source>
        <dbReference type="ARBA" id="ARBA00023002"/>
    </source>
</evidence>
<organism evidence="4 5">
    <name type="scientific">Heterobasidion irregulare (strain TC 32-1)</name>
    <dbReference type="NCBI Taxonomy" id="747525"/>
    <lineage>
        <taxon>Eukaryota</taxon>
        <taxon>Fungi</taxon>
        <taxon>Dikarya</taxon>
        <taxon>Basidiomycota</taxon>
        <taxon>Agaricomycotina</taxon>
        <taxon>Agaricomycetes</taxon>
        <taxon>Russulales</taxon>
        <taxon>Bondarzewiaceae</taxon>
        <taxon>Heterobasidion</taxon>
        <taxon>Heterobasidion annosum species complex</taxon>
    </lineage>
</organism>
<dbReference type="Pfam" id="PF00106">
    <property type="entry name" value="adh_short"/>
    <property type="match status" value="1"/>
</dbReference>
<dbReference type="InParanoid" id="W4JVH9"/>
<dbReference type="CDD" id="cd05374">
    <property type="entry name" value="17beta-HSD-like_SDR_c"/>
    <property type="match status" value="1"/>
</dbReference>
<dbReference type="PANTHER" id="PTHR43976">
    <property type="entry name" value="SHORT CHAIN DEHYDROGENASE"/>
    <property type="match status" value="1"/>
</dbReference>
<evidence type="ECO:0000313" key="5">
    <source>
        <dbReference type="Proteomes" id="UP000030671"/>
    </source>
</evidence>
<accession>W4JVH9</accession>
<sequence>MSNQLVWLITGCSSGIGYGLAAAALKRGDKVIATARARSIAKTAPLQQLGAHVLELDVTAPVDELNAKVQQALGLHGRIDVLVNNAGYILVGAQEENTAEETLHQFNTNVFSALNMSRAVLPHMRARKSGTIVWLGSIGSWRANPHGSIYGATKAMHRCLSESLNAEIRPLGLRSICIDLGYFRTSFLDPNNRAPYTNRIADYKAITVPADERWKSVNGKQPGDPAKAVELMLDLVRGEGAAAGKDLPPVAYFGSDCVEAVKKSCQTTLQRIEEWETVFSSTDFPKSQ</sequence>
<keyword evidence="5" id="KW-1185">Reference proteome</keyword>
<dbReference type="PANTHER" id="PTHR43976:SF16">
    <property type="entry name" value="SHORT-CHAIN DEHYDROGENASE_REDUCTASE FAMILY PROTEIN"/>
    <property type="match status" value="1"/>
</dbReference>
<dbReference type="SUPFAM" id="SSF51735">
    <property type="entry name" value="NAD(P)-binding Rossmann-fold domains"/>
    <property type="match status" value="1"/>
</dbReference>
<dbReference type="EMBL" id="KI925463">
    <property type="protein sequence ID" value="ETW77578.1"/>
    <property type="molecule type" value="Genomic_DNA"/>
</dbReference>
<comment type="similarity">
    <text evidence="1 3">Belongs to the short-chain dehydrogenases/reductases (SDR) family.</text>
</comment>
<dbReference type="PRINTS" id="PR00080">
    <property type="entry name" value="SDRFAMILY"/>
</dbReference>
<protein>
    <submittedName>
        <fullName evidence="4">Uncharacterized protein</fullName>
    </submittedName>
</protein>
<evidence type="ECO:0000256" key="1">
    <source>
        <dbReference type="ARBA" id="ARBA00006484"/>
    </source>
</evidence>
<dbReference type="GO" id="GO:0016491">
    <property type="term" value="F:oxidoreductase activity"/>
    <property type="evidence" value="ECO:0007669"/>
    <property type="project" value="UniProtKB-KW"/>
</dbReference>
<dbReference type="HOGENOM" id="CLU_010194_2_9_1"/>
<reference evidence="4 5" key="1">
    <citation type="journal article" date="2012" name="New Phytol.">
        <title>Insight into trade-off between wood decay and parasitism from the genome of a fungal forest pathogen.</title>
        <authorList>
            <person name="Olson A."/>
            <person name="Aerts A."/>
            <person name="Asiegbu F."/>
            <person name="Belbahri L."/>
            <person name="Bouzid O."/>
            <person name="Broberg A."/>
            <person name="Canback B."/>
            <person name="Coutinho P.M."/>
            <person name="Cullen D."/>
            <person name="Dalman K."/>
            <person name="Deflorio G."/>
            <person name="van Diepen L.T."/>
            <person name="Dunand C."/>
            <person name="Duplessis S."/>
            <person name="Durling M."/>
            <person name="Gonthier P."/>
            <person name="Grimwood J."/>
            <person name="Fossdal C.G."/>
            <person name="Hansson D."/>
            <person name="Henrissat B."/>
            <person name="Hietala A."/>
            <person name="Himmelstrand K."/>
            <person name="Hoffmeister D."/>
            <person name="Hogberg N."/>
            <person name="James T.Y."/>
            <person name="Karlsson M."/>
            <person name="Kohler A."/>
            <person name="Kues U."/>
            <person name="Lee Y.H."/>
            <person name="Lin Y.C."/>
            <person name="Lind M."/>
            <person name="Lindquist E."/>
            <person name="Lombard V."/>
            <person name="Lucas S."/>
            <person name="Lunden K."/>
            <person name="Morin E."/>
            <person name="Murat C."/>
            <person name="Park J."/>
            <person name="Raffaello T."/>
            <person name="Rouze P."/>
            <person name="Salamov A."/>
            <person name="Schmutz J."/>
            <person name="Solheim H."/>
            <person name="Stahlberg J."/>
            <person name="Velez H."/>
            <person name="de Vries R.P."/>
            <person name="Wiebenga A."/>
            <person name="Woodward S."/>
            <person name="Yakovlev I."/>
            <person name="Garbelotto M."/>
            <person name="Martin F."/>
            <person name="Grigoriev I.V."/>
            <person name="Stenlid J."/>
        </authorList>
    </citation>
    <scope>NUCLEOTIDE SEQUENCE [LARGE SCALE GENOMIC DNA]</scope>
    <source>
        <strain evidence="4 5">TC 32-1</strain>
    </source>
</reference>
<keyword evidence="2" id="KW-0560">Oxidoreductase</keyword>
<proteinExistence type="inferred from homology"/>
<dbReference type="AlphaFoldDB" id="W4JVH9"/>
<name>W4JVH9_HETIT</name>
<dbReference type="eggNOG" id="KOG1209">
    <property type="taxonomic scope" value="Eukaryota"/>
</dbReference>
<dbReference type="Gene3D" id="3.40.50.720">
    <property type="entry name" value="NAD(P)-binding Rossmann-like Domain"/>
    <property type="match status" value="1"/>
</dbReference>
<dbReference type="InterPro" id="IPR051911">
    <property type="entry name" value="SDR_oxidoreductase"/>
</dbReference>
<dbReference type="GeneID" id="20672394"/>
<dbReference type="KEGG" id="hir:HETIRDRAFT_389163"/>
<gene>
    <name evidence="4" type="ORF">HETIRDRAFT_389163</name>
</gene>
<dbReference type="InterPro" id="IPR002347">
    <property type="entry name" value="SDR_fam"/>
</dbReference>
<dbReference type="RefSeq" id="XP_009551061.1">
    <property type="nucleotide sequence ID" value="XM_009552766.1"/>
</dbReference>
<evidence type="ECO:0000256" key="3">
    <source>
        <dbReference type="RuleBase" id="RU000363"/>
    </source>
</evidence>
<dbReference type="InterPro" id="IPR036291">
    <property type="entry name" value="NAD(P)-bd_dom_sf"/>
</dbReference>